<accession>A0ABU2XH25</accession>
<dbReference type="Proteomes" id="UP001180754">
    <property type="component" value="Unassembled WGS sequence"/>
</dbReference>
<dbReference type="EMBL" id="JAVRFD010000008">
    <property type="protein sequence ID" value="MDT0544682.1"/>
    <property type="molecule type" value="Genomic_DNA"/>
</dbReference>
<reference evidence="1" key="1">
    <citation type="submission" date="2024-05" db="EMBL/GenBank/DDBJ databases">
        <title>30 novel species of actinomycetes from the DSMZ collection.</title>
        <authorList>
            <person name="Nouioui I."/>
        </authorList>
    </citation>
    <scope>NUCLEOTIDE SEQUENCE</scope>
    <source>
        <strain evidence="1">DSM 41529</strain>
    </source>
</reference>
<comment type="caution">
    <text evidence="1">The sequence shown here is derived from an EMBL/GenBank/DDBJ whole genome shotgun (WGS) entry which is preliminary data.</text>
</comment>
<keyword evidence="2" id="KW-1185">Reference proteome</keyword>
<name>A0ABU2XH25_9ACTN</name>
<protein>
    <submittedName>
        <fullName evidence="1">Uncharacterized protein</fullName>
    </submittedName>
</protein>
<sequence length="44" mass="4859">MRTPKQLQRVFELDDAGADEPAIELVVHPDGRFEALARPLSTAP</sequence>
<evidence type="ECO:0000313" key="2">
    <source>
        <dbReference type="Proteomes" id="UP001180754"/>
    </source>
</evidence>
<proteinExistence type="predicted"/>
<evidence type="ECO:0000313" key="1">
    <source>
        <dbReference type="EMBL" id="MDT0544682.1"/>
    </source>
</evidence>
<gene>
    <name evidence="1" type="ORF">RND15_18500</name>
</gene>
<organism evidence="1 2">
    <name type="scientific">Streptomyces lonegramiae</name>
    <dbReference type="NCBI Taxonomy" id="3075524"/>
    <lineage>
        <taxon>Bacteria</taxon>
        <taxon>Bacillati</taxon>
        <taxon>Actinomycetota</taxon>
        <taxon>Actinomycetes</taxon>
        <taxon>Kitasatosporales</taxon>
        <taxon>Streptomycetaceae</taxon>
        <taxon>Streptomyces</taxon>
    </lineage>
</organism>
<dbReference type="RefSeq" id="WP_311725138.1">
    <property type="nucleotide sequence ID" value="NZ_JAVRFD010000008.1"/>
</dbReference>